<feature type="domain" description="Aldehyde dehydrogenase" evidence="9">
    <location>
        <begin position="19"/>
        <end position="476"/>
    </location>
</feature>
<evidence type="ECO:0000313" key="11">
    <source>
        <dbReference type="Proteomes" id="UP000644441"/>
    </source>
</evidence>
<reference evidence="10 11" key="1">
    <citation type="submission" date="2012-09" db="EMBL/GenBank/DDBJ databases">
        <title>Genome Sequence of alkane-degrading Bacterium Alcanivorax venustensis ISO4.</title>
        <authorList>
            <person name="Lai Q."/>
            <person name="Shao Z."/>
        </authorList>
    </citation>
    <scope>NUCLEOTIDE SEQUENCE [LARGE SCALE GENOMIC DNA]</scope>
    <source>
        <strain evidence="10 11">ISO4</strain>
    </source>
</reference>
<dbReference type="InterPro" id="IPR016161">
    <property type="entry name" value="Ald_DH/histidinol_DH"/>
</dbReference>
<gene>
    <name evidence="10" type="ORF">ISO4_00160</name>
</gene>
<dbReference type="InterPro" id="IPR016162">
    <property type="entry name" value="Ald_DH_N"/>
</dbReference>
<name>A0ABS0ABQ5_9GAMM</name>
<evidence type="ECO:0000313" key="10">
    <source>
        <dbReference type="EMBL" id="MBF5051558.1"/>
    </source>
</evidence>
<evidence type="ECO:0000256" key="4">
    <source>
        <dbReference type="ARBA" id="ARBA00023027"/>
    </source>
</evidence>
<dbReference type="CDD" id="cd07090">
    <property type="entry name" value="ALDH_F9_TMBADH"/>
    <property type="match status" value="1"/>
</dbReference>
<dbReference type="InterPro" id="IPR015590">
    <property type="entry name" value="Aldehyde_DH_dom"/>
</dbReference>
<organism evidence="10 11">
    <name type="scientific">Alloalcanivorax venustensis ISO4</name>
    <dbReference type="NCBI Taxonomy" id="1177184"/>
    <lineage>
        <taxon>Bacteria</taxon>
        <taxon>Pseudomonadati</taxon>
        <taxon>Pseudomonadota</taxon>
        <taxon>Gammaproteobacteria</taxon>
        <taxon>Oceanospirillales</taxon>
        <taxon>Alcanivoracaceae</taxon>
        <taxon>Alloalcanivorax</taxon>
    </lineage>
</organism>
<dbReference type="SUPFAM" id="SSF53720">
    <property type="entry name" value="ALDH-like"/>
    <property type="match status" value="1"/>
</dbReference>
<feature type="active site" evidence="7">
    <location>
        <position position="249"/>
    </location>
</feature>
<dbReference type="NCBIfam" id="NF009725">
    <property type="entry name" value="PRK13252.1"/>
    <property type="match status" value="1"/>
</dbReference>
<dbReference type="EMBL" id="ARXR01000001">
    <property type="protein sequence ID" value="MBF5051558.1"/>
    <property type="molecule type" value="Genomic_DNA"/>
</dbReference>
<keyword evidence="4" id="KW-0520">NAD</keyword>
<dbReference type="Pfam" id="PF00171">
    <property type="entry name" value="Aldedh"/>
    <property type="match status" value="1"/>
</dbReference>
<dbReference type="PANTHER" id="PTHR11699">
    <property type="entry name" value="ALDEHYDE DEHYDROGENASE-RELATED"/>
    <property type="match status" value="1"/>
</dbReference>
<evidence type="ECO:0000256" key="1">
    <source>
        <dbReference type="ARBA" id="ARBA00022723"/>
    </source>
</evidence>
<dbReference type="Proteomes" id="UP000644441">
    <property type="component" value="Unassembled WGS sequence"/>
</dbReference>
<accession>A0ABS0ABQ5</accession>
<comment type="caution">
    <text evidence="10">The sequence shown here is derived from an EMBL/GenBank/DDBJ whole genome shotgun (WGS) entry which is preliminary data.</text>
</comment>
<sequence length="487" mass="52459">MERQKDRLLWIGGHYQQGTDGEFFDNLNPATGDVICRVAVAGAKDVDRAVRAARDGLAQWRAMDGTARGRVLMRAAQLLREQRDDLARLESLDAGKPISETPEADVDSAADCLEYFAGQASSLQGEYQQVDGGFFYTRPEPLGVCAGIGAWNYPLQIAAWKSAPALAAGNAMIFKPAELTPLSALSLAEVFQEAGLPDGVFNVVQGFAETGQALTAHPGIDKVSLTGEVGTGKAVMRAASDSLKAVTLELGGKSPLIVFDDADLDNAVSGALLGNFYTQGQVCTNGTRVFVHESVKDAFVEKLLARTGKMVLGDPLDPETHVGPLISEGHMQHVLDYIEKGKQEGGSVLIGGERARVAGFENGNFVSPTVFDDLNDDMTLVREEIFGPVMTLLSFSDEEEVLARANNTPFGLAGGVFTRDIDRAHRMADALEAGIVWINHYNITPIEMPFGGFKQSGVGKENSRRAFEHYTRLKTVYVAQGDVEAPY</sequence>
<evidence type="ECO:0000256" key="8">
    <source>
        <dbReference type="RuleBase" id="RU003345"/>
    </source>
</evidence>
<dbReference type="EC" id="1.2.1.8" evidence="6"/>
<keyword evidence="11" id="KW-1185">Reference proteome</keyword>
<protein>
    <recommendedName>
        <fullName evidence="6">Betaine-aldehyde dehydrogenase</fullName>
        <ecNumber evidence="6">1.2.1.8</ecNumber>
    </recommendedName>
</protein>
<evidence type="ECO:0000256" key="6">
    <source>
        <dbReference type="NCBIfam" id="TIGR01804"/>
    </source>
</evidence>
<dbReference type="PROSITE" id="PS00687">
    <property type="entry name" value="ALDEHYDE_DEHYDR_GLU"/>
    <property type="match status" value="1"/>
</dbReference>
<evidence type="ECO:0000259" key="9">
    <source>
        <dbReference type="Pfam" id="PF00171"/>
    </source>
</evidence>
<dbReference type="InterPro" id="IPR016163">
    <property type="entry name" value="Ald_DH_C"/>
</dbReference>
<dbReference type="Gene3D" id="3.40.309.10">
    <property type="entry name" value="Aldehyde Dehydrogenase, Chain A, domain 2"/>
    <property type="match status" value="1"/>
</dbReference>
<keyword evidence="5" id="KW-0558">Oxidation</keyword>
<evidence type="ECO:0000256" key="2">
    <source>
        <dbReference type="ARBA" id="ARBA00022958"/>
    </source>
</evidence>
<keyword evidence="3 8" id="KW-0560">Oxidoreductase</keyword>
<comment type="similarity">
    <text evidence="8">Belongs to the aldehyde dehydrogenase family.</text>
</comment>
<dbReference type="InterPro" id="IPR011264">
    <property type="entry name" value="BADH"/>
</dbReference>
<dbReference type="InterPro" id="IPR016160">
    <property type="entry name" value="Ald_DH_CS_CYS"/>
</dbReference>
<keyword evidence="1" id="KW-0479">Metal-binding</keyword>
<proteinExistence type="inferred from homology"/>
<dbReference type="NCBIfam" id="TIGR01804">
    <property type="entry name" value="BADH"/>
    <property type="match status" value="1"/>
</dbReference>
<keyword evidence="2" id="KW-0630">Potassium</keyword>
<evidence type="ECO:0000256" key="5">
    <source>
        <dbReference type="ARBA" id="ARBA00023097"/>
    </source>
</evidence>
<dbReference type="RefSeq" id="WP_194854817.1">
    <property type="nucleotide sequence ID" value="NZ_ARXR01000001.1"/>
</dbReference>
<dbReference type="InterPro" id="IPR029510">
    <property type="entry name" value="Ald_DH_CS_GLU"/>
</dbReference>
<dbReference type="Gene3D" id="3.40.605.10">
    <property type="entry name" value="Aldehyde Dehydrogenase, Chain A, domain 1"/>
    <property type="match status" value="1"/>
</dbReference>
<evidence type="ECO:0000256" key="3">
    <source>
        <dbReference type="ARBA" id="ARBA00023002"/>
    </source>
</evidence>
<dbReference type="PROSITE" id="PS00070">
    <property type="entry name" value="ALDEHYDE_DEHYDR_CYS"/>
    <property type="match status" value="1"/>
</dbReference>
<evidence type="ECO:0000256" key="7">
    <source>
        <dbReference type="PROSITE-ProRule" id="PRU10007"/>
    </source>
</evidence>